<dbReference type="InterPro" id="IPR017853">
    <property type="entry name" value="GH"/>
</dbReference>
<dbReference type="PANTHER" id="PTHR31490">
    <property type="entry name" value="GLYCOSYL HYDROLASE"/>
    <property type="match status" value="1"/>
</dbReference>
<sequence length="375" mass="40740">MNGDVLDDKVMNPIASKVGDFGQYTCEYQMTFAWTESKKNDFTYDLADAVVDQANKYGMIMRCHSLVWHQSLPSWVTSAKWTNATLLAVMKNHITNVVKHFQGKCYAWDVVNEALYTDGSYRGSYQSSTEESSLWYETIGEAYIPIAFATASAADPSAKLYYNDYDIEVPDTQGDKIQGVHNLVAMLSEYQAPIHGIGLEGHFNASKMPSVEDLISGLQNFSSLGLEVAYTELDVQSPTSDPDRTGEAMGYANAVTACLRSANCVGWTVWGFTEKYSWLTNCDPSAEGDLWDDDGIQNLAYDYALTSLPTCWGWRCFNGNTTTVSTTSSTSAIVSVTATGVTNSSGVGLGLSVANGSFVVAVGLNSSRTDLGLSA</sequence>
<evidence type="ECO:0000256" key="6">
    <source>
        <dbReference type="ARBA" id="ARBA00022651"/>
    </source>
</evidence>
<comment type="similarity">
    <text evidence="4 11">Belongs to the glycosyl hydrolase 10 (cellulase F) family.</text>
</comment>
<dbReference type="InParanoid" id="A0A2T3AHB7"/>
<comment type="subcellular location">
    <subcellularLocation>
        <location evidence="2">Secreted</location>
    </subcellularLocation>
</comment>
<feature type="domain" description="GH10" evidence="12">
    <location>
        <begin position="1"/>
        <end position="308"/>
    </location>
</feature>
<dbReference type="InterPro" id="IPR001000">
    <property type="entry name" value="GH10_dom"/>
</dbReference>
<evidence type="ECO:0000256" key="10">
    <source>
        <dbReference type="ARBA" id="ARBA00023326"/>
    </source>
</evidence>
<evidence type="ECO:0000256" key="5">
    <source>
        <dbReference type="ARBA" id="ARBA00022525"/>
    </source>
</evidence>
<dbReference type="STRING" id="2025994.A0A2T3AHB7"/>
<organism evidence="13 14">
    <name type="scientific">Coniella lustricola</name>
    <dbReference type="NCBI Taxonomy" id="2025994"/>
    <lineage>
        <taxon>Eukaryota</taxon>
        <taxon>Fungi</taxon>
        <taxon>Dikarya</taxon>
        <taxon>Ascomycota</taxon>
        <taxon>Pezizomycotina</taxon>
        <taxon>Sordariomycetes</taxon>
        <taxon>Sordariomycetidae</taxon>
        <taxon>Diaporthales</taxon>
        <taxon>Schizoparmaceae</taxon>
        <taxon>Coniella</taxon>
    </lineage>
</organism>
<name>A0A2T3AHB7_9PEZI</name>
<dbReference type="GO" id="GO:0045493">
    <property type="term" value="P:xylan catabolic process"/>
    <property type="evidence" value="ECO:0007669"/>
    <property type="project" value="UniProtKB-KW"/>
</dbReference>
<reference evidence="13 14" key="1">
    <citation type="journal article" date="2018" name="Mycol. Prog.">
        <title>Coniella lustricola, a new species from submerged detritus.</title>
        <authorList>
            <person name="Raudabaugh D.B."/>
            <person name="Iturriaga T."/>
            <person name="Carver A."/>
            <person name="Mondo S."/>
            <person name="Pangilinan J."/>
            <person name="Lipzen A."/>
            <person name="He G."/>
            <person name="Amirebrahimi M."/>
            <person name="Grigoriev I.V."/>
            <person name="Miller A.N."/>
        </authorList>
    </citation>
    <scope>NUCLEOTIDE SEQUENCE [LARGE SCALE GENOMIC DNA]</scope>
    <source>
        <strain evidence="13 14">B22-T-1</strain>
    </source>
</reference>
<evidence type="ECO:0000256" key="9">
    <source>
        <dbReference type="ARBA" id="ARBA00023295"/>
    </source>
</evidence>
<keyword evidence="5" id="KW-0964">Secreted</keyword>
<dbReference type="SUPFAM" id="SSF51445">
    <property type="entry name" value="(Trans)glycosidases"/>
    <property type="match status" value="1"/>
</dbReference>
<evidence type="ECO:0000256" key="4">
    <source>
        <dbReference type="ARBA" id="ARBA00007495"/>
    </source>
</evidence>
<gene>
    <name evidence="13" type="ORF">BD289DRAFT_383878</name>
</gene>
<keyword evidence="8 11" id="KW-0119">Carbohydrate metabolism</keyword>
<evidence type="ECO:0000313" key="14">
    <source>
        <dbReference type="Proteomes" id="UP000241462"/>
    </source>
</evidence>
<dbReference type="EC" id="3.2.1.8" evidence="11"/>
<evidence type="ECO:0000256" key="8">
    <source>
        <dbReference type="ARBA" id="ARBA00023277"/>
    </source>
</evidence>
<dbReference type="Gene3D" id="3.20.20.80">
    <property type="entry name" value="Glycosidases"/>
    <property type="match status" value="1"/>
</dbReference>
<evidence type="ECO:0000256" key="3">
    <source>
        <dbReference type="ARBA" id="ARBA00004851"/>
    </source>
</evidence>
<comment type="pathway">
    <text evidence="3">Glycan degradation; xylan degradation.</text>
</comment>
<keyword evidence="7 11" id="KW-0378">Hydrolase</keyword>
<dbReference type="Proteomes" id="UP000241462">
    <property type="component" value="Unassembled WGS sequence"/>
</dbReference>
<dbReference type="GO" id="GO:0031176">
    <property type="term" value="F:endo-1,4-beta-xylanase activity"/>
    <property type="evidence" value="ECO:0007669"/>
    <property type="project" value="UniProtKB-EC"/>
</dbReference>
<evidence type="ECO:0000259" key="12">
    <source>
        <dbReference type="PROSITE" id="PS51760"/>
    </source>
</evidence>
<keyword evidence="6" id="KW-0858">Xylan degradation</keyword>
<dbReference type="AlphaFoldDB" id="A0A2T3AHB7"/>
<dbReference type="OrthoDB" id="3055998at2759"/>
<evidence type="ECO:0000256" key="2">
    <source>
        <dbReference type="ARBA" id="ARBA00004613"/>
    </source>
</evidence>
<evidence type="ECO:0000313" key="13">
    <source>
        <dbReference type="EMBL" id="PSR97663.1"/>
    </source>
</evidence>
<dbReference type="PROSITE" id="PS51760">
    <property type="entry name" value="GH10_2"/>
    <property type="match status" value="1"/>
</dbReference>
<dbReference type="SMART" id="SM00633">
    <property type="entry name" value="Glyco_10"/>
    <property type="match status" value="1"/>
</dbReference>
<evidence type="ECO:0000256" key="11">
    <source>
        <dbReference type="RuleBase" id="RU361174"/>
    </source>
</evidence>
<keyword evidence="14" id="KW-1185">Reference proteome</keyword>
<comment type="catalytic activity">
    <reaction evidence="1 11">
        <text>Endohydrolysis of (1-&gt;4)-beta-D-xylosidic linkages in xylans.</text>
        <dbReference type="EC" id="3.2.1.8"/>
    </reaction>
</comment>
<dbReference type="PRINTS" id="PR00134">
    <property type="entry name" value="GLHYDRLASE10"/>
</dbReference>
<keyword evidence="9 11" id="KW-0326">Glycosidase</keyword>
<dbReference type="Pfam" id="PF00331">
    <property type="entry name" value="Glyco_hydro_10"/>
    <property type="match status" value="1"/>
</dbReference>
<dbReference type="PANTHER" id="PTHR31490:SF35">
    <property type="entry name" value="ENDO-1,4-BETA-XYLANASE"/>
    <property type="match status" value="1"/>
</dbReference>
<accession>A0A2T3AHB7</accession>
<dbReference type="EMBL" id="KZ678389">
    <property type="protein sequence ID" value="PSR97663.1"/>
    <property type="molecule type" value="Genomic_DNA"/>
</dbReference>
<evidence type="ECO:0000256" key="7">
    <source>
        <dbReference type="ARBA" id="ARBA00022801"/>
    </source>
</evidence>
<dbReference type="InterPro" id="IPR044846">
    <property type="entry name" value="GH10"/>
</dbReference>
<protein>
    <recommendedName>
        <fullName evidence="11">Beta-xylanase</fullName>
        <ecNumber evidence="11">3.2.1.8</ecNumber>
    </recommendedName>
</protein>
<keyword evidence="10 11" id="KW-0624">Polysaccharide degradation</keyword>
<evidence type="ECO:0000256" key="1">
    <source>
        <dbReference type="ARBA" id="ARBA00000681"/>
    </source>
</evidence>
<proteinExistence type="inferred from homology"/>
<dbReference type="GO" id="GO:0005576">
    <property type="term" value="C:extracellular region"/>
    <property type="evidence" value="ECO:0007669"/>
    <property type="project" value="UniProtKB-SubCell"/>
</dbReference>